<dbReference type="Gene3D" id="2.60.40.10">
    <property type="entry name" value="Immunoglobulins"/>
    <property type="match status" value="1"/>
</dbReference>
<keyword evidence="4" id="KW-1185">Reference proteome</keyword>
<evidence type="ECO:0000259" key="2">
    <source>
        <dbReference type="PROSITE" id="PS50853"/>
    </source>
</evidence>
<evidence type="ECO:0000256" key="1">
    <source>
        <dbReference type="SAM" id="MobiDB-lite"/>
    </source>
</evidence>
<feature type="domain" description="Fibronectin type-III" evidence="2">
    <location>
        <begin position="122"/>
        <end position="212"/>
    </location>
</feature>
<dbReference type="EMBL" id="CP071091">
    <property type="protein sequence ID" value="QSQ17719.1"/>
    <property type="molecule type" value="Genomic_DNA"/>
</dbReference>
<dbReference type="RefSeq" id="WP_206719338.1">
    <property type="nucleotide sequence ID" value="NZ_CP071091.1"/>
</dbReference>
<name>A0ABX7NJS1_9BACT</name>
<dbReference type="SUPFAM" id="SSF51445">
    <property type="entry name" value="(Trans)glycosidases"/>
    <property type="match status" value="1"/>
</dbReference>
<dbReference type="Proteomes" id="UP000663090">
    <property type="component" value="Chromosome"/>
</dbReference>
<protein>
    <submittedName>
        <fullName evidence="3">Fibronectin type III domain-containing protein</fullName>
    </submittedName>
</protein>
<sequence>MAENTLVVVARPEWVPGGSPWWSTCKVTLLNLTDAAVVNPYISFKVGPKQVLLNNHGLDWTRKGDTVSGYLVPERQVIPPHSSREFRLSVQGTGQSQGPLPSRFTVNGRPADPPEDHEPPSMPRRVRATLVGSRLVTLNWDASRDNVAVAGYRVSFSAGEGAEVYTLTTSRPSVTIAGLASATEYRISVVAFDVSDNPSKPSDVVKVCTGAALPDMGDWDVSRAPFLDFTAWPTPKVSRFARETRLEGFILGFLSARRGGDKTLCWGGNDLVVDAEDGRSFSGNATVSDYGKKDLQEFRKQGGKVVLSLGGTASGVPLEVEETDVSRLVACYAAVLRNYEVRHLDFSFESSFLHDDDGLERHVCAMSQLLAVYPTLKLSYSLPVDGAPGSLVGFNDEGVRLLRRLASAGIEPSLINGMLMEFGLAAPRDAFDCCVHALEGMHAHIAAAFPHWGTEKVWRRMGACPMFGRHINGREFTLEHQRKLADFAQKHQLGCLSGWEVTMDGRQGRFDFCKCIAAHGPRTSDEELAAG</sequence>
<dbReference type="PROSITE" id="PS50853">
    <property type="entry name" value="FN3"/>
    <property type="match status" value="1"/>
</dbReference>
<organism evidence="3 4">
    <name type="scientific">Myxococcus landrumensis</name>
    <dbReference type="NCBI Taxonomy" id="2813577"/>
    <lineage>
        <taxon>Bacteria</taxon>
        <taxon>Pseudomonadati</taxon>
        <taxon>Myxococcota</taxon>
        <taxon>Myxococcia</taxon>
        <taxon>Myxococcales</taxon>
        <taxon>Cystobacterineae</taxon>
        <taxon>Myxococcaceae</taxon>
        <taxon>Myxococcus</taxon>
    </lineage>
</organism>
<dbReference type="Gene3D" id="2.60.40.290">
    <property type="match status" value="1"/>
</dbReference>
<dbReference type="PANTHER" id="PTHR42976:SF1">
    <property type="entry name" value="GH18 DOMAIN-CONTAINING PROTEIN-RELATED"/>
    <property type="match status" value="1"/>
</dbReference>
<dbReference type="CDD" id="cd00063">
    <property type="entry name" value="FN3"/>
    <property type="match status" value="1"/>
</dbReference>
<dbReference type="SMART" id="SM00060">
    <property type="entry name" value="FN3"/>
    <property type="match status" value="1"/>
</dbReference>
<accession>A0ABX7NJS1</accession>
<dbReference type="InterPro" id="IPR012291">
    <property type="entry name" value="CBM2_carb-bd_dom_sf"/>
</dbReference>
<dbReference type="SUPFAM" id="SSF49265">
    <property type="entry name" value="Fibronectin type III"/>
    <property type="match status" value="1"/>
</dbReference>
<dbReference type="InterPro" id="IPR036116">
    <property type="entry name" value="FN3_sf"/>
</dbReference>
<dbReference type="InterPro" id="IPR017853">
    <property type="entry name" value="GH"/>
</dbReference>
<dbReference type="InterPro" id="IPR013783">
    <property type="entry name" value="Ig-like_fold"/>
</dbReference>
<reference evidence="3 4" key="1">
    <citation type="submission" date="2021-02" db="EMBL/GenBank/DDBJ databases">
        <title>De Novo genome assembly of isolated myxobacteria.</title>
        <authorList>
            <person name="Stevens D.C."/>
        </authorList>
    </citation>
    <scope>NUCLEOTIDE SEQUENCE [LARGE SCALE GENOMIC DNA]</scope>
    <source>
        <strain evidence="3 4">SCHIC003</strain>
    </source>
</reference>
<dbReference type="PANTHER" id="PTHR42976">
    <property type="entry name" value="BIFUNCTIONAL CHITINASE/LYSOZYME-RELATED"/>
    <property type="match status" value="1"/>
</dbReference>
<dbReference type="Pfam" id="PF00041">
    <property type="entry name" value="fn3"/>
    <property type="match status" value="1"/>
</dbReference>
<evidence type="ECO:0000313" key="4">
    <source>
        <dbReference type="Proteomes" id="UP000663090"/>
    </source>
</evidence>
<dbReference type="InterPro" id="IPR003961">
    <property type="entry name" value="FN3_dom"/>
</dbReference>
<dbReference type="InterPro" id="IPR052750">
    <property type="entry name" value="GH18_Chitinase"/>
</dbReference>
<evidence type="ECO:0000313" key="3">
    <source>
        <dbReference type="EMBL" id="QSQ17719.1"/>
    </source>
</evidence>
<feature type="region of interest" description="Disordered" evidence="1">
    <location>
        <begin position="88"/>
        <end position="123"/>
    </location>
</feature>
<gene>
    <name evidence="3" type="ORF">JY572_17525</name>
</gene>
<dbReference type="Gene3D" id="3.20.20.80">
    <property type="entry name" value="Glycosidases"/>
    <property type="match status" value="1"/>
</dbReference>
<proteinExistence type="predicted"/>
<feature type="compositionally biased region" description="Polar residues" evidence="1">
    <location>
        <begin position="90"/>
        <end position="99"/>
    </location>
</feature>